<dbReference type="AlphaFoldDB" id="A0AAN6MS81"/>
<protein>
    <recommendedName>
        <fullName evidence="6">Duf1665 domain containing protein</fullName>
    </recommendedName>
</protein>
<dbReference type="Pfam" id="PF14033">
    <property type="entry name" value="DUF4246"/>
    <property type="match status" value="1"/>
</dbReference>
<organism evidence="4 5">
    <name type="scientific">Staphylotrichum tortipilum</name>
    <dbReference type="NCBI Taxonomy" id="2831512"/>
    <lineage>
        <taxon>Eukaryota</taxon>
        <taxon>Fungi</taxon>
        <taxon>Dikarya</taxon>
        <taxon>Ascomycota</taxon>
        <taxon>Pezizomycotina</taxon>
        <taxon>Sordariomycetes</taxon>
        <taxon>Sordariomycetidae</taxon>
        <taxon>Sordariales</taxon>
        <taxon>Chaetomiaceae</taxon>
        <taxon>Staphylotrichum</taxon>
    </lineage>
</organism>
<dbReference type="PANTHER" id="PTHR33119:SF1">
    <property type="entry name" value="FE2OG DIOXYGENASE DOMAIN-CONTAINING PROTEIN"/>
    <property type="match status" value="1"/>
</dbReference>
<feature type="region of interest" description="Disordered" evidence="1">
    <location>
        <begin position="1"/>
        <end position="22"/>
    </location>
</feature>
<dbReference type="InterPro" id="IPR025340">
    <property type="entry name" value="DUF4246"/>
</dbReference>
<dbReference type="Proteomes" id="UP001303889">
    <property type="component" value="Unassembled WGS sequence"/>
</dbReference>
<name>A0AAN6MS81_9PEZI</name>
<evidence type="ECO:0000259" key="3">
    <source>
        <dbReference type="Pfam" id="PF21666"/>
    </source>
</evidence>
<dbReference type="EMBL" id="MU855334">
    <property type="protein sequence ID" value="KAK3906166.1"/>
    <property type="molecule type" value="Genomic_DNA"/>
</dbReference>
<feature type="compositionally biased region" description="Basic and acidic residues" evidence="1">
    <location>
        <begin position="340"/>
        <end position="365"/>
    </location>
</feature>
<feature type="compositionally biased region" description="Low complexity" evidence="1">
    <location>
        <begin position="1"/>
        <end position="18"/>
    </location>
</feature>
<reference evidence="4" key="1">
    <citation type="journal article" date="2023" name="Mol. Phylogenet. Evol.">
        <title>Genome-scale phylogeny and comparative genomics of the fungal order Sordariales.</title>
        <authorList>
            <person name="Hensen N."/>
            <person name="Bonometti L."/>
            <person name="Westerberg I."/>
            <person name="Brannstrom I.O."/>
            <person name="Guillou S."/>
            <person name="Cros-Aarteil S."/>
            <person name="Calhoun S."/>
            <person name="Haridas S."/>
            <person name="Kuo A."/>
            <person name="Mondo S."/>
            <person name="Pangilinan J."/>
            <person name="Riley R."/>
            <person name="LaButti K."/>
            <person name="Andreopoulos B."/>
            <person name="Lipzen A."/>
            <person name="Chen C."/>
            <person name="Yan M."/>
            <person name="Daum C."/>
            <person name="Ng V."/>
            <person name="Clum A."/>
            <person name="Steindorff A."/>
            <person name="Ohm R.A."/>
            <person name="Martin F."/>
            <person name="Silar P."/>
            <person name="Natvig D.O."/>
            <person name="Lalanne C."/>
            <person name="Gautier V."/>
            <person name="Ament-Velasquez S.L."/>
            <person name="Kruys A."/>
            <person name="Hutchinson M.I."/>
            <person name="Powell A.J."/>
            <person name="Barry K."/>
            <person name="Miller A.N."/>
            <person name="Grigoriev I.V."/>
            <person name="Debuchy R."/>
            <person name="Gladieux P."/>
            <person name="Hiltunen Thoren M."/>
            <person name="Johannesson H."/>
        </authorList>
    </citation>
    <scope>NUCLEOTIDE SEQUENCE</scope>
    <source>
        <strain evidence="4">CBS 103.79</strain>
    </source>
</reference>
<dbReference type="InterPro" id="IPR049207">
    <property type="entry name" value="DUF4246_N"/>
</dbReference>
<gene>
    <name evidence="4" type="ORF">C8A05DRAFT_12054</name>
</gene>
<evidence type="ECO:0000259" key="2">
    <source>
        <dbReference type="Pfam" id="PF14033"/>
    </source>
</evidence>
<keyword evidence="5" id="KW-1185">Reference proteome</keyword>
<feature type="region of interest" description="Disordered" evidence="1">
    <location>
        <begin position="325"/>
        <end position="415"/>
    </location>
</feature>
<comment type="caution">
    <text evidence="4">The sequence shown here is derived from an EMBL/GenBank/DDBJ whole genome shotgun (WGS) entry which is preliminary data.</text>
</comment>
<evidence type="ECO:0008006" key="6">
    <source>
        <dbReference type="Google" id="ProtNLM"/>
    </source>
</evidence>
<evidence type="ECO:0000313" key="4">
    <source>
        <dbReference type="EMBL" id="KAK3906166.1"/>
    </source>
</evidence>
<accession>A0AAN6MS81</accession>
<evidence type="ECO:0000313" key="5">
    <source>
        <dbReference type="Proteomes" id="UP001303889"/>
    </source>
</evidence>
<evidence type="ECO:0000256" key="1">
    <source>
        <dbReference type="SAM" id="MobiDB-lite"/>
    </source>
</evidence>
<dbReference type="PANTHER" id="PTHR33119">
    <property type="entry name" value="IFI3P"/>
    <property type="match status" value="1"/>
</dbReference>
<reference evidence="4" key="2">
    <citation type="submission" date="2023-05" db="EMBL/GenBank/DDBJ databases">
        <authorList>
            <consortium name="Lawrence Berkeley National Laboratory"/>
            <person name="Steindorff A."/>
            <person name="Hensen N."/>
            <person name="Bonometti L."/>
            <person name="Westerberg I."/>
            <person name="Brannstrom I.O."/>
            <person name="Guillou S."/>
            <person name="Cros-Aarteil S."/>
            <person name="Calhoun S."/>
            <person name="Haridas S."/>
            <person name="Kuo A."/>
            <person name="Mondo S."/>
            <person name="Pangilinan J."/>
            <person name="Riley R."/>
            <person name="Labutti K."/>
            <person name="Andreopoulos B."/>
            <person name="Lipzen A."/>
            <person name="Chen C."/>
            <person name="Yanf M."/>
            <person name="Daum C."/>
            <person name="Ng V."/>
            <person name="Clum A."/>
            <person name="Ohm R."/>
            <person name="Martin F."/>
            <person name="Silar P."/>
            <person name="Natvig D."/>
            <person name="Lalanne C."/>
            <person name="Gautier V."/>
            <person name="Ament-Velasquez S.L."/>
            <person name="Kruys A."/>
            <person name="Hutchinson M.I."/>
            <person name="Powell A.J."/>
            <person name="Barry K."/>
            <person name="Miller A.N."/>
            <person name="Grigoriev I.V."/>
            <person name="Debuchy R."/>
            <person name="Gladieux P."/>
            <person name="Thoren M.H."/>
            <person name="Johannesson H."/>
        </authorList>
    </citation>
    <scope>NUCLEOTIDE SEQUENCE</scope>
    <source>
        <strain evidence="4">CBS 103.79</strain>
    </source>
</reference>
<proteinExistence type="predicted"/>
<dbReference type="InterPro" id="IPR049192">
    <property type="entry name" value="DUF4246_C"/>
</dbReference>
<feature type="domain" description="DUF4246" evidence="3">
    <location>
        <begin position="22"/>
        <end position="95"/>
    </location>
</feature>
<feature type="domain" description="DUF4246" evidence="2">
    <location>
        <begin position="125"/>
        <end position="607"/>
    </location>
</feature>
<dbReference type="Pfam" id="PF21666">
    <property type="entry name" value="DUF4246_N"/>
    <property type="match status" value="1"/>
</dbReference>
<sequence>MSATSPATSPASTASSTSGPEYPGWGLELRWPEWYNDDQQFIYPIGVSNESEESVVKKISVREAAMMMAMEELTDKPDWHIKVFDDEIASRWHREFTTSDDRVLWERLDGHKRDPCPADILDATSADHCIAELRHKAKYFEKSGIICTLNHDFAIAKSDTIVPGELATGLRDAFARLVASEPRPDWHPWTNETVRDLVHPSMYPLVYGRSLCLPDEVVGVDDAIDKWAGKGEVIPRRPEWGDEPQGKALRRRRIEEIYWSTMYQWLPANVSFTPEGGVRFTSYVNNLHPTKHRDVYTVLEKLIEIAVPMWDHCLSRYSRVGHESGPWLPSDRVTMPSVDHVGENEDSWHPKSAGDMRQMEAKAAAEMEAEEATKAAGLAEMAAQGEDKPNSTEGESIEWASEGSETETEAGERWKETRRAVLPPAKVFSSANYCADEGSTLRALFHDRGLQVIVKLASIELTPDKPRFDGGNWHVEGQMNERIVGTCLYYLDSENITETSLAFRASTREDENEHALAWEDDTSWMEQAYGVRLRGGSRVQHYGTVKTPQGRLLAFPNVFHHRVSPFELADPAKPGHRRFVALWLVDPYTRIISTANVPPQQAEWYAERAFGESAAAANDLVARLPSELVQMIAERGIGPAELAGALAEGKAGEAKLPPELLGMVRRALGEWRLMTREEAQRHRENLMDERSKFVQESNDTWNWSMTYSFCEH</sequence>